<dbReference type="EMBL" id="LR798271">
    <property type="protein sequence ID" value="CAB5219527.1"/>
    <property type="molecule type" value="Genomic_DNA"/>
</dbReference>
<reference evidence="2" key="1">
    <citation type="submission" date="2020-05" db="EMBL/GenBank/DDBJ databases">
        <authorList>
            <person name="Chiriac C."/>
            <person name="Salcher M."/>
            <person name="Ghai R."/>
            <person name="Kavagutti S V."/>
        </authorList>
    </citation>
    <scope>NUCLEOTIDE SEQUENCE</scope>
</reference>
<proteinExistence type="predicted"/>
<accession>A0A6J7WP37</accession>
<protein>
    <submittedName>
        <fullName evidence="2">Uncharacterized protein</fullName>
    </submittedName>
</protein>
<sequence length="282" mass="28565">MPGIFDTSKETSTTLPGWFTDKQAGIANTAGTVYGATPAPGQTALAGVGETFGNAQNPFTTAMGGLQDVYQGISTPFTPQGTPNPNSPLGSLFASQYAKLDQILPQVAAKEGAAGIGSGNFNSLRGQTAVNTARAGALTTLAEQQNQAALNAQTQGIQALQGIGNVGSQYGTTGINLANAQMLGGLPSLAKYSDIINNMGTVMPKTTTEINKGSTVENINKGVNLAIAAGKGIDAIVAGKTGIGWLDKYLNSAPTVTSSTAPDQEIINESLTSGDTPNPMGA</sequence>
<feature type="compositionally biased region" description="Polar residues" evidence="1">
    <location>
        <begin position="257"/>
        <end position="276"/>
    </location>
</feature>
<feature type="region of interest" description="Disordered" evidence="1">
    <location>
        <begin position="257"/>
        <end position="282"/>
    </location>
</feature>
<organism evidence="2">
    <name type="scientific">uncultured Caudovirales phage</name>
    <dbReference type="NCBI Taxonomy" id="2100421"/>
    <lineage>
        <taxon>Viruses</taxon>
        <taxon>Duplodnaviria</taxon>
        <taxon>Heunggongvirae</taxon>
        <taxon>Uroviricota</taxon>
        <taxon>Caudoviricetes</taxon>
        <taxon>Peduoviridae</taxon>
        <taxon>Maltschvirus</taxon>
        <taxon>Maltschvirus maltsch</taxon>
    </lineage>
</organism>
<evidence type="ECO:0000313" key="2">
    <source>
        <dbReference type="EMBL" id="CAB5219527.1"/>
    </source>
</evidence>
<name>A0A6J7WP37_9CAUD</name>
<evidence type="ECO:0000256" key="1">
    <source>
        <dbReference type="SAM" id="MobiDB-lite"/>
    </source>
</evidence>
<gene>
    <name evidence="2" type="ORF">UFOVP229_85</name>
</gene>